<feature type="signal peptide" evidence="4">
    <location>
        <begin position="1"/>
        <end position="18"/>
    </location>
</feature>
<evidence type="ECO:0000256" key="1">
    <source>
        <dbReference type="ARBA" id="ARBA00022614"/>
    </source>
</evidence>
<dbReference type="InterPro" id="IPR032675">
    <property type="entry name" value="LRR_dom_sf"/>
</dbReference>
<dbReference type="EMBL" id="JPRO01000005">
    <property type="protein sequence ID" value="KFF07799.1"/>
    <property type="molecule type" value="Genomic_DNA"/>
</dbReference>
<organism evidence="7 8">
    <name type="scientific">Chryseobacterium luteum</name>
    <dbReference type="NCBI Taxonomy" id="421531"/>
    <lineage>
        <taxon>Bacteria</taxon>
        <taxon>Pseudomonadati</taxon>
        <taxon>Bacteroidota</taxon>
        <taxon>Flavobacteriia</taxon>
        <taxon>Flavobacteriales</taxon>
        <taxon>Weeksellaceae</taxon>
        <taxon>Chryseobacterium group</taxon>
        <taxon>Chryseobacterium</taxon>
    </lineage>
</organism>
<dbReference type="InterPro" id="IPR052574">
    <property type="entry name" value="CDIRP"/>
</dbReference>
<evidence type="ECO:0000256" key="4">
    <source>
        <dbReference type="SAM" id="SignalP"/>
    </source>
</evidence>
<dbReference type="NCBIfam" id="TIGR04183">
    <property type="entry name" value="Por_Secre_tail"/>
    <property type="match status" value="1"/>
</dbReference>
<evidence type="ECO:0000256" key="2">
    <source>
        <dbReference type="ARBA" id="ARBA00022729"/>
    </source>
</evidence>
<feature type="chain" id="PRO_5001801740" evidence="4">
    <location>
        <begin position="19"/>
        <end position="822"/>
    </location>
</feature>
<evidence type="ECO:0000313" key="7">
    <source>
        <dbReference type="EMBL" id="KFF07799.1"/>
    </source>
</evidence>
<dbReference type="AlphaFoldDB" id="A0A085ZTN5"/>
<feature type="domain" description="DUF7619" evidence="6">
    <location>
        <begin position="604"/>
        <end position="734"/>
    </location>
</feature>
<proteinExistence type="predicted"/>
<sequence>MKKLYFFVLFLAHICVIAQIVNIPDPQFKAKLLSGTATNHITQDLAGNWISMDINNDGEIQASEAANIMDITIYSSNGSPFPISSIEGVKSFTNLEYLDVSDCPNIISVDISGMQKIKLVSFKDNINMSSANFTGCPLLENINVSNASIVNLDISNLPKMNILTCTGGKVQTINYAGSTTMKYLLCSGNDIAAIDVSSLSELYRFNISGNSLTNLDVSNLTKLEDLVCSSNQLTSLNLQNTPKLKSLEASYNNLSALNLNQSPILNYLRIINNQFTSIDLSGVPLLQTLFLNNNQLTSLDISHNTILNSFNAPNNNLQSLFIKNGRVTIGLYQNNPNLSYICCDDSEINQIIASNSSYGYNNVTVNSYCSFTPGGTFYTIQGNTKYDLNGNGCDPADQNKAFQKFSIASGGNTGSLIADGSGNYSVAVQSGAHTVTPVLENPAYFTISPASFTASFPAQTSPLTQNFCMTANGSHPDLEIVIIPLDSAVPGFNSDYKIMFKNKGTTMQSGTVVFTFNDSLMDFLNSSVTPNSQSTGSLSWNFTVLLPFETREINTKFELNTPTDIPPVNDDDILHYTAQINGAPDDTPADNTFTLNQTVVNSLDPNDKTCLEGTMIAQTQVGDYVHYLIRFENNGTANARNIVVKDEIDTSKFDISTLTPLSGSHSFVTRMSGTNTAEFVFQNIQLPFDDANNDGYISFKIKTKSTLTQGDVFSNTANIYFDYNAPIITNTYTTAVRGVLATAEGRSAKDNVNIYPNPVHDVLYIQSGDEIIKAEIYDAAGRILNTAIVKGNAVNVSELAKGSYVIKLFTKDKTMVRKFIKI</sequence>
<dbReference type="Pfam" id="PF18962">
    <property type="entry name" value="Por_Secre_tail"/>
    <property type="match status" value="1"/>
</dbReference>
<keyword evidence="2 4" id="KW-0732">Signal</keyword>
<dbReference type="InterPro" id="IPR026444">
    <property type="entry name" value="Secre_tail"/>
</dbReference>
<dbReference type="RefSeq" id="WP_034703803.1">
    <property type="nucleotide sequence ID" value="NZ_JPRO01000005.1"/>
</dbReference>
<feature type="domain" description="Secretion system C-terminal sorting" evidence="5">
    <location>
        <begin position="754"/>
        <end position="820"/>
    </location>
</feature>
<dbReference type="PANTHER" id="PTHR47566:SF1">
    <property type="entry name" value="PROTEIN NUD1"/>
    <property type="match status" value="1"/>
</dbReference>
<dbReference type="Gene3D" id="3.80.10.10">
    <property type="entry name" value="Ribonuclease Inhibitor"/>
    <property type="match status" value="1"/>
</dbReference>
<name>A0A085ZTN5_9FLAO</name>
<dbReference type="InterPro" id="IPR055353">
    <property type="entry name" value="DUF7619"/>
</dbReference>
<dbReference type="STRING" id="421531.IX38_08865"/>
<evidence type="ECO:0000259" key="6">
    <source>
        <dbReference type="Pfam" id="PF24595"/>
    </source>
</evidence>
<dbReference type="OrthoDB" id="1110367at2"/>
<comment type="caution">
    <text evidence="7">The sequence shown here is derived from an EMBL/GenBank/DDBJ whole genome shotgun (WGS) entry which is preliminary data.</text>
</comment>
<gene>
    <name evidence="7" type="ORF">IX38_08865</name>
</gene>
<keyword evidence="1" id="KW-0433">Leucine-rich repeat</keyword>
<dbReference type="Pfam" id="PF24595">
    <property type="entry name" value="DUF7619"/>
    <property type="match status" value="1"/>
</dbReference>
<dbReference type="PANTHER" id="PTHR47566">
    <property type="match status" value="1"/>
</dbReference>
<keyword evidence="3" id="KW-0677">Repeat</keyword>
<protein>
    <submittedName>
        <fullName evidence="7">Uncharacterized protein</fullName>
    </submittedName>
</protein>
<dbReference type="NCBIfam" id="TIGR01451">
    <property type="entry name" value="B_ant_repeat"/>
    <property type="match status" value="1"/>
</dbReference>
<dbReference type="Proteomes" id="UP000028703">
    <property type="component" value="Unassembled WGS sequence"/>
</dbReference>
<reference evidence="7 8" key="1">
    <citation type="submission" date="2014-07" db="EMBL/GenBank/DDBJ databases">
        <title>Genome of Chryseobacterium luteum DSM 18605.</title>
        <authorList>
            <person name="Stropko S.J."/>
            <person name="Pipes S.E."/>
            <person name="Newman J.D."/>
        </authorList>
    </citation>
    <scope>NUCLEOTIDE SEQUENCE [LARGE SCALE GENOMIC DNA]</scope>
    <source>
        <strain evidence="7 8">DSM 18605</strain>
    </source>
</reference>
<evidence type="ECO:0000256" key="3">
    <source>
        <dbReference type="ARBA" id="ARBA00022737"/>
    </source>
</evidence>
<dbReference type="InterPro" id="IPR047589">
    <property type="entry name" value="DUF11_rpt"/>
</dbReference>
<keyword evidence="8" id="KW-1185">Reference proteome</keyword>
<dbReference type="SUPFAM" id="SSF52058">
    <property type="entry name" value="L domain-like"/>
    <property type="match status" value="1"/>
</dbReference>
<evidence type="ECO:0000313" key="8">
    <source>
        <dbReference type="Proteomes" id="UP000028703"/>
    </source>
</evidence>
<dbReference type="eggNOG" id="COG4886">
    <property type="taxonomic scope" value="Bacteria"/>
</dbReference>
<dbReference type="GO" id="GO:0035591">
    <property type="term" value="F:signaling adaptor activity"/>
    <property type="evidence" value="ECO:0007669"/>
    <property type="project" value="TreeGrafter"/>
</dbReference>
<accession>A0A085ZTN5</accession>
<evidence type="ECO:0000259" key="5">
    <source>
        <dbReference type="Pfam" id="PF18962"/>
    </source>
</evidence>